<name>A0A0E9T870_ANGAN</name>
<evidence type="ECO:0000313" key="1">
    <source>
        <dbReference type="EMBL" id="JAH48943.1"/>
    </source>
</evidence>
<proteinExistence type="predicted"/>
<protein>
    <submittedName>
        <fullName evidence="1">Uncharacterized protein</fullName>
    </submittedName>
</protein>
<reference evidence="1" key="1">
    <citation type="submission" date="2014-11" db="EMBL/GenBank/DDBJ databases">
        <authorList>
            <person name="Amaro Gonzalez C."/>
        </authorList>
    </citation>
    <scope>NUCLEOTIDE SEQUENCE</scope>
</reference>
<accession>A0A0E9T870</accession>
<reference evidence="1" key="2">
    <citation type="journal article" date="2015" name="Fish Shellfish Immunol.">
        <title>Early steps in the European eel (Anguilla anguilla)-Vibrio vulnificus interaction in the gills: Role of the RtxA13 toxin.</title>
        <authorList>
            <person name="Callol A."/>
            <person name="Pajuelo D."/>
            <person name="Ebbesson L."/>
            <person name="Teles M."/>
            <person name="MacKenzie S."/>
            <person name="Amaro C."/>
        </authorList>
    </citation>
    <scope>NUCLEOTIDE SEQUENCE</scope>
</reference>
<organism evidence="1">
    <name type="scientific">Anguilla anguilla</name>
    <name type="common">European freshwater eel</name>
    <name type="synonym">Muraena anguilla</name>
    <dbReference type="NCBI Taxonomy" id="7936"/>
    <lineage>
        <taxon>Eukaryota</taxon>
        <taxon>Metazoa</taxon>
        <taxon>Chordata</taxon>
        <taxon>Craniata</taxon>
        <taxon>Vertebrata</taxon>
        <taxon>Euteleostomi</taxon>
        <taxon>Actinopterygii</taxon>
        <taxon>Neopterygii</taxon>
        <taxon>Teleostei</taxon>
        <taxon>Anguilliformes</taxon>
        <taxon>Anguillidae</taxon>
        <taxon>Anguilla</taxon>
    </lineage>
</organism>
<sequence length="29" mass="3487">MYSLSCVQLQLHQPLMCKEIMLNSRKMFN</sequence>
<dbReference type="EMBL" id="GBXM01059634">
    <property type="protein sequence ID" value="JAH48943.1"/>
    <property type="molecule type" value="Transcribed_RNA"/>
</dbReference>
<dbReference type="AlphaFoldDB" id="A0A0E9T870"/>